<name>A0A7X1GIC4_9PSED</name>
<organism evidence="1 2">
    <name type="scientific">Pseudomonas kielensis</name>
    <dbReference type="NCBI Taxonomy" id="2762577"/>
    <lineage>
        <taxon>Bacteria</taxon>
        <taxon>Pseudomonadati</taxon>
        <taxon>Pseudomonadota</taxon>
        <taxon>Gammaproteobacteria</taxon>
        <taxon>Pseudomonadales</taxon>
        <taxon>Pseudomonadaceae</taxon>
        <taxon>Pseudomonas</taxon>
    </lineage>
</organism>
<dbReference type="EMBL" id="JACMYG010000032">
    <property type="protein sequence ID" value="MBC2692750.1"/>
    <property type="molecule type" value="Genomic_DNA"/>
</dbReference>
<dbReference type="AlphaFoldDB" id="A0A7X1GIC4"/>
<dbReference type="RefSeq" id="WP_185819007.1">
    <property type="nucleotide sequence ID" value="NZ_JACMYG010000032.1"/>
</dbReference>
<reference evidence="1 2" key="1">
    <citation type="submission" date="2020-08" db="EMBL/GenBank/DDBJ databases">
        <title>Pseudomonas sp. nov.</title>
        <authorList>
            <person name="Gieschler S."/>
            <person name="Fiedler G."/>
            <person name="Brinks E."/>
            <person name="Boehnlein C."/>
            <person name="Franz C.M.A.P."/>
            <person name="Kabisch J."/>
        </authorList>
    </citation>
    <scope>NUCLEOTIDE SEQUENCE [LARGE SCALE GENOMIC DNA]</scope>
    <source>
        <strain evidence="1 2">MBT-1</strain>
    </source>
</reference>
<dbReference type="Proteomes" id="UP000526003">
    <property type="component" value="Unassembled WGS sequence"/>
</dbReference>
<comment type="caution">
    <text evidence="1">The sequence shown here is derived from an EMBL/GenBank/DDBJ whole genome shotgun (WGS) entry which is preliminary data.</text>
</comment>
<evidence type="ECO:0000313" key="2">
    <source>
        <dbReference type="Proteomes" id="UP000526003"/>
    </source>
</evidence>
<proteinExistence type="predicted"/>
<keyword evidence="2" id="KW-1185">Reference proteome</keyword>
<accession>A0A7X1GIC4</accession>
<evidence type="ECO:0000313" key="1">
    <source>
        <dbReference type="EMBL" id="MBC2692750.1"/>
    </source>
</evidence>
<gene>
    <name evidence="1" type="ORF">H7995_23455</name>
</gene>
<protein>
    <submittedName>
        <fullName evidence="1">Uncharacterized protein</fullName>
    </submittedName>
</protein>
<sequence length="503" mass="57103">MHTTAVTTSKQLEFPCTNCGAMFNRRPGGRTTCRASCKKRSQRAAAAPKVTARDAKIARRKARLLENAFGFWFIEQAERAGTVQTYQGIDAAGLHQLLALHNYRKKRYGWVEKGHGKDSYHLCHVQGLKGRDGSTGLTTSLNLFAGLDYLNQQHSDKPVNSWAGQSLPKSARKRKWNITPDMTLDQRLQKLGDFLGDELDTFLDELDKMPQRTARLRLARAIHKRQGSELYEPLDRHYTLTELESLKMDKLQALETIQEGREKNKDFLFSNCPPDSELGVMHDELKRFSADLPEGKHRENCRFMLSLVRLLGIYLAQINDAQGKARNRFLSLANAAWTPLQYCHPQRPWRTPASLLEADRESLIKAITEAAHNALQGLSIDGEALEAQLEERIHLQTLVPVVRAPDESSWEACGSNWLNYIDSLYSSLESTWQALLDVGICTESQLFAAQDGVLRSLQAAIEQGREQYMNQRCFTHYNKPFQRYPAYLEFPPVVPEEPYPLAA</sequence>